<sequence length="99" mass="11459">MHLEREDLPGHDRPVDYFLAETLDGVYTPYAVRTPADTGSFPFVLVAYGNGGGGMEWLRDRTHRYRWITDRLLAAGFACGWARYRSEVEPGVPRWRRAW</sequence>
<dbReference type="InterPro" id="IPR029058">
    <property type="entry name" value="AB_hydrolase_fold"/>
</dbReference>
<gene>
    <name evidence="1" type="ORF">GCM10025868_22780</name>
</gene>
<name>A0ABQ6JFU7_9ACTN</name>
<proteinExistence type="predicted"/>
<keyword evidence="2" id="KW-1185">Reference proteome</keyword>
<dbReference type="SUPFAM" id="SSF53474">
    <property type="entry name" value="alpha/beta-Hydrolases"/>
    <property type="match status" value="1"/>
</dbReference>
<organism evidence="1 2">
    <name type="scientific">Angustibacter aerolatus</name>
    <dbReference type="NCBI Taxonomy" id="1162965"/>
    <lineage>
        <taxon>Bacteria</taxon>
        <taxon>Bacillati</taxon>
        <taxon>Actinomycetota</taxon>
        <taxon>Actinomycetes</taxon>
        <taxon>Kineosporiales</taxon>
        <taxon>Kineosporiaceae</taxon>
    </lineage>
</organism>
<evidence type="ECO:0000313" key="2">
    <source>
        <dbReference type="Proteomes" id="UP001157017"/>
    </source>
</evidence>
<reference evidence="2" key="1">
    <citation type="journal article" date="2019" name="Int. J. Syst. Evol. Microbiol.">
        <title>The Global Catalogue of Microorganisms (GCM) 10K type strain sequencing project: providing services to taxonomists for standard genome sequencing and annotation.</title>
        <authorList>
            <consortium name="The Broad Institute Genomics Platform"/>
            <consortium name="The Broad Institute Genome Sequencing Center for Infectious Disease"/>
            <person name="Wu L."/>
            <person name="Ma J."/>
        </authorList>
    </citation>
    <scope>NUCLEOTIDE SEQUENCE [LARGE SCALE GENOMIC DNA]</scope>
    <source>
        <strain evidence="2">NBRC 108730</strain>
    </source>
</reference>
<dbReference type="Proteomes" id="UP001157017">
    <property type="component" value="Unassembled WGS sequence"/>
</dbReference>
<accession>A0ABQ6JFU7</accession>
<evidence type="ECO:0000313" key="1">
    <source>
        <dbReference type="EMBL" id="GMA87028.1"/>
    </source>
</evidence>
<dbReference type="Gene3D" id="3.40.50.1820">
    <property type="entry name" value="alpha/beta hydrolase"/>
    <property type="match status" value="1"/>
</dbReference>
<evidence type="ECO:0008006" key="3">
    <source>
        <dbReference type="Google" id="ProtNLM"/>
    </source>
</evidence>
<comment type="caution">
    <text evidence="1">The sequence shown here is derived from an EMBL/GenBank/DDBJ whole genome shotgun (WGS) entry which is preliminary data.</text>
</comment>
<protein>
    <recommendedName>
        <fullName evidence="3">Acetyl xylan esterase domain-containing protein</fullName>
    </recommendedName>
</protein>
<dbReference type="EMBL" id="BSUZ01000001">
    <property type="protein sequence ID" value="GMA87028.1"/>
    <property type="molecule type" value="Genomic_DNA"/>
</dbReference>